<dbReference type="Pfam" id="PF00110">
    <property type="entry name" value="wnt"/>
    <property type="match status" value="1"/>
</dbReference>
<evidence type="ECO:0000256" key="4">
    <source>
        <dbReference type="ARBA" id="ARBA00022525"/>
    </source>
</evidence>
<keyword evidence="6 10" id="KW-0879">Wnt signaling pathway</keyword>
<dbReference type="GO" id="GO:0060070">
    <property type="term" value="P:canonical Wnt signaling pathway"/>
    <property type="evidence" value="ECO:0007669"/>
    <property type="project" value="TreeGrafter"/>
</dbReference>
<dbReference type="InterPro" id="IPR043158">
    <property type="entry name" value="Wnt_C"/>
</dbReference>
<evidence type="ECO:0000256" key="1">
    <source>
        <dbReference type="ARBA" id="ARBA00004498"/>
    </source>
</evidence>
<keyword evidence="4" id="KW-0964">Secreted</keyword>
<dbReference type="EMBL" id="KU061283">
    <property type="protein sequence ID" value="AMY96433.1"/>
    <property type="molecule type" value="mRNA"/>
</dbReference>
<dbReference type="FunFam" id="3.30.2460.20:FF:000001">
    <property type="entry name" value="Wnt homolog"/>
    <property type="match status" value="1"/>
</dbReference>
<reference evidence="12" key="1">
    <citation type="submission" date="2015-11" db="EMBL/GenBank/DDBJ databases">
        <authorList>
            <person name="Zhang Y."/>
            <person name="Guo Z."/>
        </authorList>
    </citation>
    <scope>NUCLEOTIDE SEQUENCE</scope>
    <source>
        <strain evidence="12">A</strain>
    </source>
</reference>
<keyword evidence="7" id="KW-1015">Disulfide bond</keyword>
<dbReference type="InterPro" id="IPR009143">
    <property type="entry name" value="Wnt6"/>
</dbReference>
<dbReference type="PROSITE" id="PS00246">
    <property type="entry name" value="WNT1"/>
    <property type="match status" value="1"/>
</dbReference>
<evidence type="ECO:0000256" key="5">
    <source>
        <dbReference type="ARBA" id="ARBA00022530"/>
    </source>
</evidence>
<sequence length="358" mass="39649">MDWSGGFTGLIVFLVLPSNIIGVWWVVGSPVTFDRNSICRRSKKIKGNPSQREICRKEPEIAEAVIGGSELGMNECQYQLRFSKWNCSTYQNSVGRVLKRADTREETALVNALTAAGATYSLTQACSMGDLNQCGCAAESHGNTDGGKETTWEWGGCGDDIDYGYMKSREFVDLQHRKRSDIRTLITLHNNEAGRAIIKFNMFRECKCHGLSGSCALQTCWKKMPSFRKVGTLLKQRFNGAAKVMGGNTGEAIIPEDSTVKSPTVDDLVYSTESHDFCRPNRKLGSLGTQGRHCNGTSALVGGCDILCCGRGATTYEIQRSEPCRCRFHWCCDVECDTCNRTQVIHVCNGYDYGQRKS</sequence>
<dbReference type="GO" id="GO:0005125">
    <property type="term" value="F:cytokine activity"/>
    <property type="evidence" value="ECO:0007669"/>
    <property type="project" value="TreeGrafter"/>
</dbReference>
<evidence type="ECO:0000256" key="6">
    <source>
        <dbReference type="ARBA" id="ARBA00022687"/>
    </source>
</evidence>
<dbReference type="SMART" id="SM00097">
    <property type="entry name" value="WNT1"/>
    <property type="match status" value="1"/>
</dbReference>
<dbReference type="PRINTS" id="PR01349">
    <property type="entry name" value="WNTPROTEIN"/>
</dbReference>
<comment type="similarity">
    <text evidence="2 10">Belongs to the Wnt family.</text>
</comment>
<accession>A0A165U2R7</accession>
<dbReference type="InterPro" id="IPR005817">
    <property type="entry name" value="Wnt"/>
</dbReference>
<evidence type="ECO:0000256" key="7">
    <source>
        <dbReference type="ARBA" id="ARBA00023157"/>
    </source>
</evidence>
<dbReference type="Gene3D" id="3.30.2460.20">
    <property type="match status" value="1"/>
</dbReference>
<evidence type="ECO:0000256" key="9">
    <source>
        <dbReference type="ARBA" id="ARBA00023288"/>
    </source>
</evidence>
<comment type="subcellular location">
    <subcellularLocation>
        <location evidence="1 10">Secreted</location>
        <location evidence="1 10">Extracellular space</location>
        <location evidence="1 10">Extracellular matrix</location>
    </subcellularLocation>
</comment>
<keyword evidence="11" id="KW-0812">Transmembrane</keyword>
<name>A0A165U2R7_9ECHN</name>
<protein>
    <recommendedName>
        <fullName evidence="10">Protein Wnt</fullName>
    </recommendedName>
</protein>
<evidence type="ECO:0000313" key="12">
    <source>
        <dbReference type="EMBL" id="AMY96433.1"/>
    </source>
</evidence>
<keyword evidence="11" id="KW-0472">Membrane</keyword>
<dbReference type="GO" id="GO:0005615">
    <property type="term" value="C:extracellular space"/>
    <property type="evidence" value="ECO:0007669"/>
    <property type="project" value="TreeGrafter"/>
</dbReference>
<dbReference type="CDD" id="cd19338">
    <property type="entry name" value="Wnt_Wnt6"/>
    <property type="match status" value="1"/>
</dbReference>
<keyword evidence="8" id="KW-0325">Glycoprotein</keyword>
<dbReference type="GO" id="GO:0005109">
    <property type="term" value="F:frizzled binding"/>
    <property type="evidence" value="ECO:0007669"/>
    <property type="project" value="TreeGrafter"/>
</dbReference>
<keyword evidence="9" id="KW-0449">Lipoprotein</keyword>
<evidence type="ECO:0000256" key="10">
    <source>
        <dbReference type="RuleBase" id="RU003500"/>
    </source>
</evidence>
<keyword evidence="11" id="KW-1133">Transmembrane helix</keyword>
<dbReference type="GO" id="GO:0045165">
    <property type="term" value="P:cell fate commitment"/>
    <property type="evidence" value="ECO:0007669"/>
    <property type="project" value="TreeGrafter"/>
</dbReference>
<comment type="function">
    <text evidence="10">Ligand for members of the frizzled family of seven transmembrane receptors.</text>
</comment>
<evidence type="ECO:0000256" key="8">
    <source>
        <dbReference type="ARBA" id="ARBA00023180"/>
    </source>
</evidence>
<dbReference type="InterPro" id="IPR018161">
    <property type="entry name" value="Wnt_CS"/>
</dbReference>
<feature type="transmembrane region" description="Helical" evidence="11">
    <location>
        <begin position="7"/>
        <end position="27"/>
    </location>
</feature>
<dbReference type="PANTHER" id="PTHR12027:SF72">
    <property type="entry name" value="PROTEIN WNT-6"/>
    <property type="match status" value="1"/>
</dbReference>
<evidence type="ECO:0000256" key="3">
    <source>
        <dbReference type="ARBA" id="ARBA00022473"/>
    </source>
</evidence>
<dbReference type="AlphaFoldDB" id="A0A165U2R7"/>
<organism evidence="12">
    <name type="scientific">Eupentacta fraudatrix</name>
    <dbReference type="NCBI Taxonomy" id="1774088"/>
    <lineage>
        <taxon>Eukaryota</taxon>
        <taxon>Metazoa</taxon>
        <taxon>Echinodermata</taxon>
        <taxon>Eleutherozoa</taxon>
        <taxon>Echinozoa</taxon>
        <taxon>Holothuroidea</taxon>
        <taxon>Dendrochirotacea</taxon>
        <taxon>Dendrochirotida</taxon>
        <taxon>Sclerodactylidae</taxon>
        <taxon>Eupentacta</taxon>
    </lineage>
</organism>
<evidence type="ECO:0000256" key="2">
    <source>
        <dbReference type="ARBA" id="ARBA00005683"/>
    </source>
</evidence>
<proteinExistence type="evidence at transcript level"/>
<dbReference type="GO" id="GO:0030182">
    <property type="term" value="P:neuron differentiation"/>
    <property type="evidence" value="ECO:0007669"/>
    <property type="project" value="TreeGrafter"/>
</dbReference>
<dbReference type="PANTHER" id="PTHR12027">
    <property type="entry name" value="WNT RELATED"/>
    <property type="match status" value="1"/>
</dbReference>
<keyword evidence="5" id="KW-0272">Extracellular matrix</keyword>
<evidence type="ECO:0000256" key="11">
    <source>
        <dbReference type="SAM" id="Phobius"/>
    </source>
</evidence>
<keyword evidence="3 10" id="KW-0217">Developmental protein</keyword>